<reference evidence="2 3" key="1">
    <citation type="submission" date="2019-07" db="EMBL/GenBank/DDBJ databases">
        <title>The pathways for chlorine oxyanion respiration interact through the shared metabolite chlorate.</title>
        <authorList>
            <person name="Barnum T.P."/>
            <person name="Cheng Y."/>
            <person name="Hill K.A."/>
            <person name="Lucas L.N."/>
            <person name="Carlson H.K."/>
            <person name="Coates J.D."/>
        </authorList>
    </citation>
    <scope>NUCLEOTIDE SEQUENCE [LARGE SCALE GENOMIC DNA]</scope>
    <source>
        <strain evidence="2 3">SFB-1</strain>
    </source>
</reference>
<evidence type="ECO:0000256" key="1">
    <source>
        <dbReference type="SAM" id="SignalP"/>
    </source>
</evidence>
<gene>
    <name evidence="2" type="ORF">FHP89_02585</name>
</gene>
<comment type="caution">
    <text evidence="2">The sequence shown here is derived from an EMBL/GenBank/DDBJ whole genome shotgun (WGS) entry which is preliminary data.</text>
</comment>
<evidence type="ECO:0000313" key="3">
    <source>
        <dbReference type="Proteomes" id="UP000318349"/>
    </source>
</evidence>
<accession>A0A557RPC4</accession>
<name>A0A557RPC4_9RHOO</name>
<evidence type="ECO:0008006" key="4">
    <source>
        <dbReference type="Google" id="ProtNLM"/>
    </source>
</evidence>
<feature type="chain" id="PRO_5021747448" description="3D domain-containing protein" evidence="1">
    <location>
        <begin position="21"/>
        <end position="128"/>
    </location>
</feature>
<organism evidence="2 3">
    <name type="scientific">Denitromonas halophila</name>
    <dbReference type="NCBI Taxonomy" id="1629404"/>
    <lineage>
        <taxon>Bacteria</taxon>
        <taxon>Pseudomonadati</taxon>
        <taxon>Pseudomonadota</taxon>
        <taxon>Betaproteobacteria</taxon>
        <taxon>Rhodocyclales</taxon>
        <taxon>Zoogloeaceae</taxon>
        <taxon>Denitromonas</taxon>
    </lineage>
</organism>
<sequence>MCPPARLAVLLIAALTAACGGDERTLTVTATAYTSSPGETDDTPNIAAWGDTLAPGMKVIAVSRDLLELGLVQGAEVTIDGLDGRYVVLDKMHPRWNEKIDIYMGENVKKARDWGRREVTIRWEGAED</sequence>
<evidence type="ECO:0000313" key="2">
    <source>
        <dbReference type="EMBL" id="TVO79094.1"/>
    </source>
</evidence>
<dbReference type="CDD" id="cd22784">
    <property type="entry name" value="DPBB_MltA_YuiC-like"/>
    <property type="match status" value="1"/>
</dbReference>
<dbReference type="PROSITE" id="PS51257">
    <property type="entry name" value="PROKAR_LIPOPROTEIN"/>
    <property type="match status" value="1"/>
</dbReference>
<dbReference type="AlphaFoldDB" id="A0A557RPC4"/>
<dbReference type="Proteomes" id="UP000318349">
    <property type="component" value="Unassembled WGS sequence"/>
</dbReference>
<proteinExistence type="predicted"/>
<protein>
    <recommendedName>
        <fullName evidence="4">3D domain-containing protein</fullName>
    </recommendedName>
</protein>
<dbReference type="EMBL" id="VMNI01000003">
    <property type="protein sequence ID" value="TVO79094.1"/>
    <property type="molecule type" value="Genomic_DNA"/>
</dbReference>
<feature type="signal peptide" evidence="1">
    <location>
        <begin position="1"/>
        <end position="20"/>
    </location>
</feature>
<keyword evidence="1" id="KW-0732">Signal</keyword>